<evidence type="ECO:0000313" key="3">
    <source>
        <dbReference type="Proteomes" id="UP000237347"/>
    </source>
</evidence>
<comment type="caution">
    <text evidence="2">The sequence shown here is derived from an EMBL/GenBank/DDBJ whole genome shotgun (WGS) entry which is preliminary data.</text>
</comment>
<evidence type="ECO:0000313" key="2">
    <source>
        <dbReference type="EMBL" id="KAK7842465.1"/>
    </source>
</evidence>
<evidence type="ECO:0000256" key="1">
    <source>
        <dbReference type="SAM" id="MobiDB-lite"/>
    </source>
</evidence>
<reference evidence="2 3" key="1">
    <citation type="journal article" date="2018" name="Sci. Data">
        <title>The draft genome sequence of cork oak.</title>
        <authorList>
            <person name="Ramos A.M."/>
            <person name="Usie A."/>
            <person name="Barbosa P."/>
            <person name="Barros P.M."/>
            <person name="Capote T."/>
            <person name="Chaves I."/>
            <person name="Simoes F."/>
            <person name="Abreu I."/>
            <person name="Carrasquinho I."/>
            <person name="Faro C."/>
            <person name="Guimaraes J.B."/>
            <person name="Mendonca D."/>
            <person name="Nobrega F."/>
            <person name="Rodrigues L."/>
            <person name="Saibo N.J.M."/>
            <person name="Varela M.C."/>
            <person name="Egas C."/>
            <person name="Matos J."/>
            <person name="Miguel C.M."/>
            <person name="Oliveira M.M."/>
            <person name="Ricardo C.P."/>
            <person name="Goncalves S."/>
        </authorList>
    </citation>
    <scope>NUCLEOTIDE SEQUENCE [LARGE SCALE GENOMIC DNA]</scope>
    <source>
        <strain evidence="3">cv. HL8</strain>
    </source>
</reference>
<dbReference type="Proteomes" id="UP000237347">
    <property type="component" value="Unassembled WGS sequence"/>
</dbReference>
<organism evidence="2 3">
    <name type="scientific">Quercus suber</name>
    <name type="common">Cork oak</name>
    <dbReference type="NCBI Taxonomy" id="58331"/>
    <lineage>
        <taxon>Eukaryota</taxon>
        <taxon>Viridiplantae</taxon>
        <taxon>Streptophyta</taxon>
        <taxon>Embryophyta</taxon>
        <taxon>Tracheophyta</taxon>
        <taxon>Spermatophyta</taxon>
        <taxon>Magnoliopsida</taxon>
        <taxon>eudicotyledons</taxon>
        <taxon>Gunneridae</taxon>
        <taxon>Pentapetalae</taxon>
        <taxon>rosids</taxon>
        <taxon>fabids</taxon>
        <taxon>Fagales</taxon>
        <taxon>Fagaceae</taxon>
        <taxon>Quercus</taxon>
    </lineage>
</organism>
<name>A0AAW0KSN0_QUESU</name>
<dbReference type="AlphaFoldDB" id="A0AAW0KSN0"/>
<keyword evidence="3" id="KW-1185">Reference proteome</keyword>
<feature type="region of interest" description="Disordered" evidence="1">
    <location>
        <begin position="1"/>
        <end position="21"/>
    </location>
</feature>
<gene>
    <name evidence="2" type="ORF">CFP56_013751</name>
</gene>
<sequence length="77" mass="8399">MKHATSNTQDERKPQLKARYDEGPSGLVEEFLMGYEASIAIPQSPSLSEMPRSIPLVLLIKTPGDCVVAPPPLIQIP</sequence>
<protein>
    <submittedName>
        <fullName evidence="2">Uncharacterized protein</fullName>
    </submittedName>
</protein>
<proteinExistence type="predicted"/>
<feature type="compositionally biased region" description="Basic and acidic residues" evidence="1">
    <location>
        <begin position="9"/>
        <end position="21"/>
    </location>
</feature>
<accession>A0AAW0KSN0</accession>
<dbReference type="EMBL" id="PKMF04000220">
    <property type="protein sequence ID" value="KAK7842465.1"/>
    <property type="molecule type" value="Genomic_DNA"/>
</dbReference>